<comment type="caution">
    <text evidence="2">The sequence shown here is derived from an EMBL/GenBank/DDBJ whole genome shotgun (WGS) entry which is preliminary data.</text>
</comment>
<organism evidence="2 3">
    <name type="scientific">Medicago truncatula</name>
    <name type="common">Barrel medic</name>
    <name type="synonym">Medicago tribuloides</name>
    <dbReference type="NCBI Taxonomy" id="3880"/>
    <lineage>
        <taxon>Eukaryota</taxon>
        <taxon>Viridiplantae</taxon>
        <taxon>Streptophyta</taxon>
        <taxon>Embryophyta</taxon>
        <taxon>Tracheophyta</taxon>
        <taxon>Spermatophyta</taxon>
        <taxon>Magnoliopsida</taxon>
        <taxon>eudicotyledons</taxon>
        <taxon>Gunneridae</taxon>
        <taxon>Pentapetalae</taxon>
        <taxon>rosids</taxon>
        <taxon>fabids</taxon>
        <taxon>Fabales</taxon>
        <taxon>Fabaceae</taxon>
        <taxon>Papilionoideae</taxon>
        <taxon>50 kb inversion clade</taxon>
        <taxon>NPAAA clade</taxon>
        <taxon>Hologalegina</taxon>
        <taxon>IRL clade</taxon>
        <taxon>Trifolieae</taxon>
        <taxon>Medicago</taxon>
    </lineage>
</organism>
<feature type="region of interest" description="Disordered" evidence="1">
    <location>
        <begin position="30"/>
        <end position="94"/>
    </location>
</feature>
<protein>
    <submittedName>
        <fullName evidence="2">Uncharacterized protein</fullName>
    </submittedName>
</protein>
<feature type="compositionally biased region" description="Polar residues" evidence="1">
    <location>
        <begin position="39"/>
        <end position="49"/>
    </location>
</feature>
<evidence type="ECO:0000256" key="1">
    <source>
        <dbReference type="SAM" id="MobiDB-lite"/>
    </source>
</evidence>
<dbReference type="EMBL" id="PSQE01000006">
    <property type="protein sequence ID" value="RHN51134.1"/>
    <property type="molecule type" value="Genomic_DNA"/>
</dbReference>
<dbReference type="Gramene" id="rna35518">
    <property type="protein sequence ID" value="RHN51134.1"/>
    <property type="gene ID" value="gene35518"/>
</dbReference>
<reference evidence="3" key="1">
    <citation type="journal article" date="2018" name="Nat. Plants">
        <title>Whole-genome landscape of Medicago truncatula symbiotic genes.</title>
        <authorList>
            <person name="Pecrix Y."/>
            <person name="Staton S.E."/>
            <person name="Sallet E."/>
            <person name="Lelandais-Briere C."/>
            <person name="Moreau S."/>
            <person name="Carrere S."/>
            <person name="Blein T."/>
            <person name="Jardinaud M.F."/>
            <person name="Latrasse D."/>
            <person name="Zouine M."/>
            <person name="Zahm M."/>
            <person name="Kreplak J."/>
            <person name="Mayjonade B."/>
            <person name="Satge C."/>
            <person name="Perez M."/>
            <person name="Cauet S."/>
            <person name="Marande W."/>
            <person name="Chantry-Darmon C."/>
            <person name="Lopez-Roques C."/>
            <person name="Bouchez O."/>
            <person name="Berard A."/>
            <person name="Debelle F."/>
            <person name="Munos S."/>
            <person name="Bendahmane A."/>
            <person name="Berges H."/>
            <person name="Niebel A."/>
            <person name="Buitink J."/>
            <person name="Frugier F."/>
            <person name="Benhamed M."/>
            <person name="Crespi M."/>
            <person name="Gouzy J."/>
            <person name="Gamas P."/>
        </authorList>
    </citation>
    <scope>NUCLEOTIDE SEQUENCE [LARGE SCALE GENOMIC DNA]</scope>
    <source>
        <strain evidence="3">cv. Jemalong A17</strain>
    </source>
</reference>
<evidence type="ECO:0000313" key="3">
    <source>
        <dbReference type="Proteomes" id="UP000265566"/>
    </source>
</evidence>
<feature type="compositionally biased region" description="Low complexity" evidence="1">
    <location>
        <begin position="78"/>
        <end position="91"/>
    </location>
</feature>
<dbReference type="AlphaFoldDB" id="A0A396HH34"/>
<sequence length="123" mass="13796">MEFPPPICLAKIKYHCHLPQPDEYYYQTAARHSLPTPDESYTPTATKPSNDYYPPSAAPHPHCNRLSKLNTTTPPSEPFESFPNPPRRSSNAPLFDFGEAKTFSKLTFTVLFSSDTTSKTLSS</sequence>
<gene>
    <name evidence="2" type="ORF">MtrunA17_Chr6g0465101</name>
</gene>
<accession>A0A396HH34</accession>
<name>A0A396HH34_MEDTR</name>
<dbReference type="Proteomes" id="UP000265566">
    <property type="component" value="Chromosome 6"/>
</dbReference>
<proteinExistence type="predicted"/>
<evidence type="ECO:0000313" key="2">
    <source>
        <dbReference type="EMBL" id="RHN51134.1"/>
    </source>
</evidence>